<keyword evidence="2" id="KW-0472">Membrane</keyword>
<evidence type="ECO:0000313" key="4">
    <source>
        <dbReference type="EMBL" id="KAI0291773.1"/>
    </source>
</evidence>
<evidence type="ECO:0000256" key="1">
    <source>
        <dbReference type="SAM" id="MobiDB-lite"/>
    </source>
</evidence>
<feature type="transmembrane region" description="Helical" evidence="2">
    <location>
        <begin position="207"/>
        <end position="231"/>
    </location>
</feature>
<accession>A0AAD4LW12</accession>
<proteinExistence type="predicted"/>
<gene>
    <name evidence="4" type="ORF">B0F90DRAFT_1823554</name>
</gene>
<dbReference type="AlphaFoldDB" id="A0AAD4LW12"/>
<evidence type="ECO:0000313" key="5">
    <source>
        <dbReference type="Proteomes" id="UP001203297"/>
    </source>
</evidence>
<protein>
    <submittedName>
        <fullName evidence="4">Uncharacterized protein</fullName>
    </submittedName>
</protein>
<keyword evidence="2" id="KW-1133">Transmembrane helix</keyword>
<keyword evidence="2" id="KW-0812">Transmembrane</keyword>
<keyword evidence="3" id="KW-0732">Signal</keyword>
<keyword evidence="5" id="KW-1185">Reference proteome</keyword>
<feature type="region of interest" description="Disordered" evidence="1">
    <location>
        <begin position="291"/>
        <end position="432"/>
    </location>
</feature>
<dbReference type="Proteomes" id="UP001203297">
    <property type="component" value="Unassembled WGS sequence"/>
</dbReference>
<evidence type="ECO:0000256" key="2">
    <source>
        <dbReference type="SAM" id="Phobius"/>
    </source>
</evidence>
<sequence length="432" mass="45120">MASLPLSILSLTTAINTAPTSSSTSASPAPTFLFQPVNEMFTCGITNVLWAYAGSPAPLSLNISNINVVQAPPLSISVSIGAPSTTTIPIIHTGRALPIRRQFSGYGGSYLPSINQLVASQLDPSAGKWSWSAVDVPQGWYQMLANVQGVLQTGSAPFFVQNGTNTDCILQFPASSSASSSPVATSTTSASQSAIVTVSTGHSHAGAIAGGVIGGIAALAAVLCAFLFWFFRRRPRNGAENGHDGRWSAMALRKSRHASDMTSTQKSQTLDAEQTFIGSDEELSTLGHEKAIASNPPAMPPYQPSNPQSKRTSVQTNASYGRAMSNPEPPVRPLSHTPFPMDVVPLERAQTAGGGGGPRRKPAPRYDGAGETGAERNGPSSSRSTLDSTYGNVNGNGNGNTGGTHVLQHQTSFGAMRPMHVLISDPPPPTRK</sequence>
<dbReference type="EMBL" id="WTXG01000144">
    <property type="protein sequence ID" value="KAI0291773.1"/>
    <property type="molecule type" value="Genomic_DNA"/>
</dbReference>
<feature type="chain" id="PRO_5042060275" evidence="3">
    <location>
        <begin position="18"/>
        <end position="432"/>
    </location>
</feature>
<reference evidence="4" key="1">
    <citation type="journal article" date="2022" name="New Phytol.">
        <title>Evolutionary transition to the ectomycorrhizal habit in the genomes of a hyperdiverse lineage of mushroom-forming fungi.</title>
        <authorList>
            <person name="Looney B."/>
            <person name="Miyauchi S."/>
            <person name="Morin E."/>
            <person name="Drula E."/>
            <person name="Courty P.E."/>
            <person name="Kohler A."/>
            <person name="Kuo A."/>
            <person name="LaButti K."/>
            <person name="Pangilinan J."/>
            <person name="Lipzen A."/>
            <person name="Riley R."/>
            <person name="Andreopoulos W."/>
            <person name="He G."/>
            <person name="Johnson J."/>
            <person name="Nolan M."/>
            <person name="Tritt A."/>
            <person name="Barry K.W."/>
            <person name="Grigoriev I.V."/>
            <person name="Nagy L.G."/>
            <person name="Hibbett D."/>
            <person name="Henrissat B."/>
            <person name="Matheny P.B."/>
            <person name="Labbe J."/>
            <person name="Martin F.M."/>
        </authorList>
    </citation>
    <scope>NUCLEOTIDE SEQUENCE</scope>
    <source>
        <strain evidence="4">BPL690</strain>
    </source>
</reference>
<name>A0AAD4LW12_9AGAM</name>
<comment type="caution">
    <text evidence="4">The sequence shown here is derived from an EMBL/GenBank/DDBJ whole genome shotgun (WGS) entry which is preliminary data.</text>
</comment>
<organism evidence="4 5">
    <name type="scientific">Multifurca ochricompacta</name>
    <dbReference type="NCBI Taxonomy" id="376703"/>
    <lineage>
        <taxon>Eukaryota</taxon>
        <taxon>Fungi</taxon>
        <taxon>Dikarya</taxon>
        <taxon>Basidiomycota</taxon>
        <taxon>Agaricomycotina</taxon>
        <taxon>Agaricomycetes</taxon>
        <taxon>Russulales</taxon>
        <taxon>Russulaceae</taxon>
        <taxon>Multifurca</taxon>
    </lineage>
</organism>
<feature type="compositionally biased region" description="Polar residues" evidence="1">
    <location>
        <begin position="305"/>
        <end position="319"/>
    </location>
</feature>
<feature type="compositionally biased region" description="Polar residues" evidence="1">
    <location>
        <begin position="378"/>
        <end position="390"/>
    </location>
</feature>
<feature type="signal peptide" evidence="3">
    <location>
        <begin position="1"/>
        <end position="17"/>
    </location>
</feature>
<evidence type="ECO:0000256" key="3">
    <source>
        <dbReference type="SAM" id="SignalP"/>
    </source>
</evidence>